<evidence type="ECO:0000313" key="4">
    <source>
        <dbReference type="EMBL" id="CAI0641773.1"/>
    </source>
</evidence>
<evidence type="ECO:0000259" key="2">
    <source>
        <dbReference type="PROSITE" id="PS50090"/>
    </source>
</evidence>
<feature type="domain" description="Myb-like" evidence="2">
    <location>
        <begin position="81"/>
        <end position="130"/>
    </location>
</feature>
<protein>
    <recommendedName>
        <fullName evidence="6">MYB DNA-binding domain-containing protein</fullName>
    </recommendedName>
</protein>
<dbReference type="InterPro" id="IPR053095">
    <property type="entry name" value="Actin-binding/GATA_Znf"/>
</dbReference>
<evidence type="ECO:0000256" key="1">
    <source>
        <dbReference type="SAM" id="MobiDB-lite"/>
    </source>
</evidence>
<dbReference type="InterPro" id="IPR001005">
    <property type="entry name" value="SANT/Myb"/>
</dbReference>
<name>A0A9W4W3L7_9PEZI</name>
<feature type="domain" description="HTH myb-type" evidence="3">
    <location>
        <begin position="81"/>
        <end position="134"/>
    </location>
</feature>
<dbReference type="InterPro" id="IPR009057">
    <property type="entry name" value="Homeodomain-like_sf"/>
</dbReference>
<comment type="caution">
    <text evidence="4">The sequence shown here is derived from an EMBL/GenBank/DDBJ whole genome shotgun (WGS) entry which is preliminary data.</text>
</comment>
<dbReference type="AlphaFoldDB" id="A0A9W4W3L7"/>
<feature type="region of interest" description="Disordered" evidence="1">
    <location>
        <begin position="1"/>
        <end position="92"/>
    </location>
</feature>
<dbReference type="PANTHER" id="PTHR23246:SF24">
    <property type="entry name" value="MYB DNA-BINDING DOMAIN-CONTAINING PROTEIN"/>
    <property type="match status" value="1"/>
</dbReference>
<reference evidence="4" key="1">
    <citation type="submission" date="2022-08" db="EMBL/GenBank/DDBJ databases">
        <authorList>
            <person name="Giroux E."/>
            <person name="Giroux E."/>
        </authorList>
    </citation>
    <scope>NUCLEOTIDE SEQUENCE</scope>
    <source>
        <strain evidence="4">H1091258</strain>
    </source>
</reference>
<dbReference type="CDD" id="cd00167">
    <property type="entry name" value="SANT"/>
    <property type="match status" value="1"/>
</dbReference>
<dbReference type="Pfam" id="PF00249">
    <property type="entry name" value="Myb_DNA-binding"/>
    <property type="match status" value="1"/>
</dbReference>
<gene>
    <name evidence="4" type="ORF">CGXH109_LOCUS7553</name>
</gene>
<dbReference type="SMART" id="SM00717">
    <property type="entry name" value="SANT"/>
    <property type="match status" value="1"/>
</dbReference>
<dbReference type="PROSITE" id="PS51294">
    <property type="entry name" value="HTH_MYB"/>
    <property type="match status" value="1"/>
</dbReference>
<organism evidence="4 5">
    <name type="scientific">Colletotrichum noveboracense</name>
    <dbReference type="NCBI Taxonomy" id="2664923"/>
    <lineage>
        <taxon>Eukaryota</taxon>
        <taxon>Fungi</taxon>
        <taxon>Dikarya</taxon>
        <taxon>Ascomycota</taxon>
        <taxon>Pezizomycotina</taxon>
        <taxon>Sordariomycetes</taxon>
        <taxon>Hypocreomycetidae</taxon>
        <taxon>Glomerellales</taxon>
        <taxon>Glomerellaceae</taxon>
        <taxon>Colletotrichum</taxon>
        <taxon>Colletotrichum gloeosporioides species complex</taxon>
    </lineage>
</organism>
<feature type="compositionally biased region" description="Low complexity" evidence="1">
    <location>
        <begin position="33"/>
        <end position="55"/>
    </location>
</feature>
<dbReference type="EMBL" id="CAMGZC010000027">
    <property type="protein sequence ID" value="CAI0641773.1"/>
    <property type="molecule type" value="Genomic_DNA"/>
</dbReference>
<dbReference type="Gene3D" id="1.10.10.60">
    <property type="entry name" value="Homeodomain-like"/>
    <property type="match status" value="1"/>
</dbReference>
<dbReference type="PROSITE" id="PS50090">
    <property type="entry name" value="MYB_LIKE"/>
    <property type="match status" value="1"/>
</dbReference>
<proteinExistence type="predicted"/>
<evidence type="ECO:0000259" key="3">
    <source>
        <dbReference type="PROSITE" id="PS51294"/>
    </source>
</evidence>
<accession>A0A9W4W3L7</accession>
<sequence length="155" mass="16948">MTQGRGKTVTVDIASLLKAPDSDESSAAPPQHARSSSVPSTTATTAATAPVSGLPPYVPPPVAPGLAASGKRAMPPHVAESPAKKQSKWSPEEDALIIELRGSGMKWEDISKRLPGRSAISCRLHYQNYLERRSEWDEERKNKLARLYERYESPR</sequence>
<dbReference type="SUPFAM" id="SSF46689">
    <property type="entry name" value="Homeodomain-like"/>
    <property type="match status" value="1"/>
</dbReference>
<dbReference type="Proteomes" id="UP001152533">
    <property type="component" value="Unassembled WGS sequence"/>
</dbReference>
<evidence type="ECO:0000313" key="5">
    <source>
        <dbReference type="Proteomes" id="UP001152533"/>
    </source>
</evidence>
<keyword evidence="5" id="KW-1185">Reference proteome</keyword>
<dbReference type="InterPro" id="IPR017930">
    <property type="entry name" value="Myb_dom"/>
</dbReference>
<dbReference type="PANTHER" id="PTHR23246">
    <property type="entry name" value="NEW-GLUE PROTEIN"/>
    <property type="match status" value="1"/>
</dbReference>
<evidence type="ECO:0008006" key="6">
    <source>
        <dbReference type="Google" id="ProtNLM"/>
    </source>
</evidence>